<evidence type="ECO:0000313" key="7">
    <source>
        <dbReference type="Proteomes" id="UP000799778"/>
    </source>
</evidence>
<sequence>MPTTMTTEGVRQRLPPASVIEKKELEKKKLPAQEHPGGAVKHAPWKQAIRMSLFALYFNSCCIAILITQLIGAPLYWHSKDYYYAWMAMTKQQFGLVVTTMTNWWAPVKMRVSGDESVRGQLRQTEDGRLECDFPERMVLIANHQIYTDWIYLWWVAYTSKLHGHIYIILKESIKYIPVLGQGMMFYGFIFLSRKWATDQQRFQYRLRKLSSSHSGPLSGSQTLDPMWLLIFPEGTNLSDNARIGSKKWADKKGIEDLRHTIMPRSTGLLFCLRELKSTVDYMYDCTVAYEGVPRGQFGQDLFGLRSSYFEGRPPKSVNMHWRRFATKDIPVDDDQVFSDWLLARWREKDDLIEYYIENGRFPADQGTTPSTDGAAAVTGAGWIETEVRPKTPLEFLQIFVPPAALMLVINVIAKFYNIILKTLKIR</sequence>
<evidence type="ECO:0000259" key="5">
    <source>
        <dbReference type="SMART" id="SM00563"/>
    </source>
</evidence>
<evidence type="ECO:0000313" key="6">
    <source>
        <dbReference type="EMBL" id="KAF2012677.1"/>
    </source>
</evidence>
<feature type="domain" description="Phospholipid/glycerol acyltransferase" evidence="5">
    <location>
        <begin position="138"/>
        <end position="270"/>
    </location>
</feature>
<dbReference type="Pfam" id="PF01553">
    <property type="entry name" value="Acyltransferase"/>
    <property type="match status" value="1"/>
</dbReference>
<evidence type="ECO:0000256" key="4">
    <source>
        <dbReference type="SAM" id="Phobius"/>
    </source>
</evidence>
<dbReference type="PANTHER" id="PTHR10983:SF16">
    <property type="entry name" value="LYSOCARDIOLIPIN ACYLTRANSFERASE 1"/>
    <property type="match status" value="1"/>
</dbReference>
<keyword evidence="4" id="KW-0472">Membrane</keyword>
<dbReference type="SMART" id="SM00563">
    <property type="entry name" value="PlsC"/>
    <property type="match status" value="1"/>
</dbReference>
<gene>
    <name evidence="6" type="ORF">BU24DRAFT_256827</name>
</gene>
<dbReference type="EMBL" id="ML978072">
    <property type="protein sequence ID" value="KAF2012677.1"/>
    <property type="molecule type" value="Genomic_DNA"/>
</dbReference>
<comment type="similarity">
    <text evidence="1">Belongs to the 1-acyl-sn-glycerol-3-phosphate acyltransferase family.</text>
</comment>
<feature type="transmembrane region" description="Helical" evidence="4">
    <location>
        <begin position="399"/>
        <end position="420"/>
    </location>
</feature>
<keyword evidence="4" id="KW-1133">Transmembrane helix</keyword>
<feature type="transmembrane region" description="Helical" evidence="4">
    <location>
        <begin position="54"/>
        <end position="77"/>
    </location>
</feature>
<reference evidence="6" key="1">
    <citation type="journal article" date="2020" name="Stud. Mycol.">
        <title>101 Dothideomycetes genomes: a test case for predicting lifestyles and emergence of pathogens.</title>
        <authorList>
            <person name="Haridas S."/>
            <person name="Albert R."/>
            <person name="Binder M."/>
            <person name="Bloem J."/>
            <person name="Labutti K."/>
            <person name="Salamov A."/>
            <person name="Andreopoulos B."/>
            <person name="Baker S."/>
            <person name="Barry K."/>
            <person name="Bills G."/>
            <person name="Bluhm B."/>
            <person name="Cannon C."/>
            <person name="Castanera R."/>
            <person name="Culley D."/>
            <person name="Daum C."/>
            <person name="Ezra D."/>
            <person name="Gonzalez J."/>
            <person name="Henrissat B."/>
            <person name="Kuo A."/>
            <person name="Liang C."/>
            <person name="Lipzen A."/>
            <person name="Lutzoni F."/>
            <person name="Magnuson J."/>
            <person name="Mondo S."/>
            <person name="Nolan M."/>
            <person name="Ohm R."/>
            <person name="Pangilinan J."/>
            <person name="Park H.-J."/>
            <person name="Ramirez L."/>
            <person name="Alfaro M."/>
            <person name="Sun H."/>
            <person name="Tritt A."/>
            <person name="Yoshinaga Y."/>
            <person name="Zwiers L.-H."/>
            <person name="Turgeon B."/>
            <person name="Goodwin S."/>
            <person name="Spatafora J."/>
            <person name="Crous P."/>
            <person name="Grigoriev I."/>
        </authorList>
    </citation>
    <scope>NUCLEOTIDE SEQUENCE</scope>
    <source>
        <strain evidence="6">CBS 175.79</strain>
    </source>
</reference>
<proteinExistence type="inferred from homology"/>
<accession>A0A6A5XIM3</accession>
<keyword evidence="3 6" id="KW-0012">Acyltransferase</keyword>
<dbReference type="GeneID" id="54279849"/>
<evidence type="ECO:0000256" key="2">
    <source>
        <dbReference type="ARBA" id="ARBA00022679"/>
    </source>
</evidence>
<dbReference type="Pfam" id="PF16076">
    <property type="entry name" value="Acyltransf_C"/>
    <property type="match status" value="1"/>
</dbReference>
<dbReference type="InterPro" id="IPR002123">
    <property type="entry name" value="Plipid/glycerol_acylTrfase"/>
</dbReference>
<dbReference type="CDD" id="cd07990">
    <property type="entry name" value="LPLAT_LCLAT1-like"/>
    <property type="match status" value="1"/>
</dbReference>
<keyword evidence="2 6" id="KW-0808">Transferase</keyword>
<dbReference type="InterPro" id="IPR032098">
    <property type="entry name" value="Acyltransf_C"/>
</dbReference>
<dbReference type="RefSeq" id="XP_033381016.1">
    <property type="nucleotide sequence ID" value="XM_033522452.1"/>
</dbReference>
<dbReference type="AlphaFoldDB" id="A0A6A5XIM3"/>
<dbReference type="OrthoDB" id="189226at2759"/>
<keyword evidence="7" id="KW-1185">Reference proteome</keyword>
<organism evidence="6 7">
    <name type="scientific">Aaosphaeria arxii CBS 175.79</name>
    <dbReference type="NCBI Taxonomy" id="1450172"/>
    <lineage>
        <taxon>Eukaryota</taxon>
        <taxon>Fungi</taxon>
        <taxon>Dikarya</taxon>
        <taxon>Ascomycota</taxon>
        <taxon>Pezizomycotina</taxon>
        <taxon>Dothideomycetes</taxon>
        <taxon>Pleosporomycetidae</taxon>
        <taxon>Pleosporales</taxon>
        <taxon>Pleosporales incertae sedis</taxon>
        <taxon>Aaosphaeria</taxon>
    </lineage>
</organism>
<protein>
    <submittedName>
        <fullName evidence="6">Acyltransferase-domain-containing protein</fullName>
    </submittedName>
</protein>
<dbReference type="GO" id="GO:0016746">
    <property type="term" value="F:acyltransferase activity"/>
    <property type="evidence" value="ECO:0007669"/>
    <property type="project" value="UniProtKB-KW"/>
</dbReference>
<dbReference type="SUPFAM" id="SSF69593">
    <property type="entry name" value="Glycerol-3-phosphate (1)-acyltransferase"/>
    <property type="match status" value="1"/>
</dbReference>
<dbReference type="GO" id="GO:0036149">
    <property type="term" value="P:phosphatidylinositol acyl-chain remodeling"/>
    <property type="evidence" value="ECO:0007669"/>
    <property type="project" value="TreeGrafter"/>
</dbReference>
<evidence type="ECO:0000256" key="1">
    <source>
        <dbReference type="ARBA" id="ARBA00008655"/>
    </source>
</evidence>
<name>A0A6A5XIM3_9PLEO</name>
<dbReference type="GO" id="GO:0005783">
    <property type="term" value="C:endoplasmic reticulum"/>
    <property type="evidence" value="ECO:0007669"/>
    <property type="project" value="TreeGrafter"/>
</dbReference>
<evidence type="ECO:0000256" key="3">
    <source>
        <dbReference type="ARBA" id="ARBA00023315"/>
    </source>
</evidence>
<dbReference type="PANTHER" id="PTHR10983">
    <property type="entry name" value="1-ACYLGLYCEROL-3-PHOSPHATE ACYLTRANSFERASE-RELATED"/>
    <property type="match status" value="1"/>
</dbReference>
<dbReference type="Proteomes" id="UP000799778">
    <property type="component" value="Unassembled WGS sequence"/>
</dbReference>
<keyword evidence="4" id="KW-0812">Transmembrane</keyword>